<gene>
    <name evidence="1" type="ORF">EI168_07170</name>
</gene>
<comment type="caution">
    <text evidence="1">The sequence shown here is derived from an EMBL/GenBank/DDBJ whole genome shotgun (WGS) entry which is preliminary data.</text>
</comment>
<accession>A0ABR9F266</accession>
<dbReference type="RefSeq" id="WP_096282027.1">
    <property type="nucleotide sequence ID" value="NZ_CP189763.1"/>
</dbReference>
<name>A0ABR9F266_9GAMM</name>
<reference evidence="1 2" key="1">
    <citation type="submission" date="2020-07" db="EMBL/GenBank/DDBJ databases">
        <title>Halophilic bacteria isolated from french cheeses.</title>
        <authorList>
            <person name="Kothe C.I."/>
            <person name="Farah-Kraiem B."/>
            <person name="Renault P."/>
            <person name="Dridi B."/>
        </authorList>
    </citation>
    <scope>NUCLEOTIDE SEQUENCE [LARGE SCALE GENOMIC DNA]</scope>
    <source>
        <strain evidence="1 2">FME1</strain>
    </source>
</reference>
<dbReference type="EMBL" id="RRZD01000005">
    <property type="protein sequence ID" value="MBE0399892.1"/>
    <property type="molecule type" value="Genomic_DNA"/>
</dbReference>
<evidence type="ECO:0000313" key="1">
    <source>
        <dbReference type="EMBL" id="MBE0399892.1"/>
    </source>
</evidence>
<evidence type="ECO:0000313" key="2">
    <source>
        <dbReference type="Proteomes" id="UP001645039"/>
    </source>
</evidence>
<protein>
    <submittedName>
        <fullName evidence="1">Uncharacterized protein</fullName>
    </submittedName>
</protein>
<sequence>MDKKAKKILFSTYWKNGWIDSKDRVLSGDNFEYAKSQGLMFDPISISHDACIEAIENLVSEISREKIAKGFLSSLTSRRLDWRSSLSSYSIAKKIPVHKYIPVISGTSYTDGKLTSHSYTCGVCRDCQYGVVGRQNYDDTDINVLNFERIKWGGVRHGDILYTYFDLNQFANTDIPEPDDEDIYCFKEILKTIEFSEPSDYPSALEKRLAGVVKSSKAERQVLIEILASIGVLKPGSYDRPVKGRNDWVFVEYWRGEDKYCHKAVGEYFGKYL</sequence>
<dbReference type="Proteomes" id="UP001645039">
    <property type="component" value="Unassembled WGS sequence"/>
</dbReference>
<keyword evidence="2" id="KW-1185">Reference proteome</keyword>
<proteinExistence type="predicted"/>
<organism evidence="1 2">
    <name type="scientific">Halomonas casei</name>
    <dbReference type="NCBI Taxonomy" id="2742613"/>
    <lineage>
        <taxon>Bacteria</taxon>
        <taxon>Pseudomonadati</taxon>
        <taxon>Pseudomonadota</taxon>
        <taxon>Gammaproteobacteria</taxon>
        <taxon>Oceanospirillales</taxon>
        <taxon>Halomonadaceae</taxon>
        <taxon>Halomonas</taxon>
    </lineage>
</organism>